<feature type="compositionally biased region" description="Low complexity" evidence="1">
    <location>
        <begin position="345"/>
        <end position="356"/>
    </location>
</feature>
<evidence type="ECO:0000256" key="1">
    <source>
        <dbReference type="SAM" id="MobiDB-lite"/>
    </source>
</evidence>
<feature type="region of interest" description="Disordered" evidence="1">
    <location>
        <begin position="506"/>
        <end position="610"/>
    </location>
</feature>
<feature type="region of interest" description="Disordered" evidence="1">
    <location>
        <begin position="970"/>
        <end position="1022"/>
    </location>
</feature>
<keyword evidence="3" id="KW-1185">Reference proteome</keyword>
<protein>
    <submittedName>
        <fullName evidence="2">Uncharacterized protein</fullName>
    </submittedName>
</protein>
<evidence type="ECO:0000313" key="2">
    <source>
        <dbReference type="EMBL" id="KAG6011547.1"/>
    </source>
</evidence>
<gene>
    <name evidence="2" type="ORF">E4U43_008246</name>
</gene>
<dbReference type="EMBL" id="SRPW01000863">
    <property type="protein sequence ID" value="KAG6011547.1"/>
    <property type="molecule type" value="Genomic_DNA"/>
</dbReference>
<proteinExistence type="predicted"/>
<feature type="region of interest" description="Disordered" evidence="1">
    <location>
        <begin position="878"/>
        <end position="897"/>
    </location>
</feature>
<dbReference type="AlphaFoldDB" id="A0A9P7NBF3"/>
<feature type="compositionally biased region" description="Polar residues" evidence="1">
    <location>
        <begin position="396"/>
        <end position="419"/>
    </location>
</feature>
<sequence>MTQNTDDYPAYSLFPPSGIDETPSNSSEDILSSLSDLPHHLLFPSFTFHDLGRIRSTSTWYIMDAIQRSADGSQTGPSNAPEYIDPSVLSRGYDINQAAGDECYNQLPTNAETPAGQHISADVGSRPYNAYNNQSPLDANQTWSTSGLISINPAFLFQGYDTNQATGNEYYQSPTNAGVPARQHISPDAGTIDPCSGPYNGDNNQSLDSNQTCSIPDPANINPAVLFWDYDMNQAAGNEYHQSPTNAGVPAGQHISPDAGLVGPRLYNEHNDQGPLDTSQIYPSTGPANINPDFPAQGHDVDQATGDGDCQTPIKAVTPAGQIKSPDLGPIDPYPTSHNEDNNQSPLDDSPTSPSSGAASMNRTTTAIKEENSDGQSILPGLGPIDPYPTSHNEDNNQSPLDDSPTHPSTDAASMNRTPTPIKEETPASPSISPDLGPMNPYPSSRNEDYNQSPHDARQTYPSTGAANMNLAPTPINEETPAMLFTLPDPSNVFYVEALEFVPVPSPDNAIPHCHNTETRPPANKRRRRTSPPRSDPRLQSRIGSRLGPARAGRSGPGSASSSPWSLNDGQHPGATDTDTGDNEPPSHTVNQRRDSHASGAPLRPAPGGRSVQLASEITFRSPYTSLQLRASDADARRMFRAPAAFLQVDSVAYFREIRQAFPFYGTGITLKDRESGYYTLDADGLPVLHDRVLKADREADGETGESTRRKRKSVHQLQTPKNECYPARWYDTWKYTPKSWPPDNNKFVYLEDAQLAYREYSTEDIKLYLEQCPRDYILWVQSEPPQSTHRQVGRDGKDCPEDTKCRWADCPIKGSHVMGLYRVAFDEFPAQTSQGIKDPYKVAMLMHLWCFERILDPLVYYNRGVLLPDTRTFATPAPESSTTVWEMPESERDPENIGRAEKKNNFCSKLGDAQRPWTTWGPLNNAFYPWFRDTEATETMPRLYEKSLCYSLTSWCVGNLPKCKTDQFDKRTQAKAEKKTAEQRNREREDNEARKKMREMRKNAHANGSGADAQDLPPESEAYKGTTFHVHLGSLAGYKRASDERTGKQDRVNKKRPRGTLVAGDNRAQPQEAESSRNVQDGGEFGLRPDSEPQPDDIGRPSKSRTTNPTA</sequence>
<organism evidence="2 3">
    <name type="scientific">Claviceps pusilla</name>
    <dbReference type="NCBI Taxonomy" id="123648"/>
    <lineage>
        <taxon>Eukaryota</taxon>
        <taxon>Fungi</taxon>
        <taxon>Dikarya</taxon>
        <taxon>Ascomycota</taxon>
        <taxon>Pezizomycotina</taxon>
        <taxon>Sordariomycetes</taxon>
        <taxon>Hypocreomycetidae</taxon>
        <taxon>Hypocreales</taxon>
        <taxon>Clavicipitaceae</taxon>
        <taxon>Claviceps</taxon>
    </lineage>
</organism>
<reference evidence="2" key="1">
    <citation type="journal article" date="2020" name="bioRxiv">
        <title>Whole genome comparisons of ergot fungi reveals the divergence and evolution of species within the genus Claviceps are the result of varying mechanisms driving genome evolution and host range expansion.</title>
        <authorList>
            <person name="Wyka S.A."/>
            <person name="Mondo S.J."/>
            <person name="Liu M."/>
            <person name="Dettman J."/>
            <person name="Nalam V."/>
            <person name="Broders K.D."/>
        </authorList>
    </citation>
    <scope>NUCLEOTIDE SEQUENCE</scope>
    <source>
        <strain evidence="2">CCC 602</strain>
    </source>
</reference>
<dbReference type="OrthoDB" id="5307331at2759"/>
<feature type="compositionally biased region" description="Polar residues" evidence="1">
    <location>
        <begin position="1069"/>
        <end position="1080"/>
    </location>
</feature>
<accession>A0A9P7NBF3</accession>
<feature type="region of interest" description="Disordered" evidence="1">
    <location>
        <begin position="1040"/>
        <end position="1112"/>
    </location>
</feature>
<comment type="caution">
    <text evidence="2">The sequence shown here is derived from an EMBL/GenBank/DDBJ whole genome shotgun (WGS) entry which is preliminary data.</text>
</comment>
<dbReference type="Proteomes" id="UP000748025">
    <property type="component" value="Unassembled WGS sequence"/>
</dbReference>
<feature type="compositionally biased region" description="Polar residues" evidence="1">
    <location>
        <begin position="276"/>
        <end position="288"/>
    </location>
</feature>
<feature type="compositionally biased region" description="Basic and acidic residues" evidence="1">
    <location>
        <begin position="1041"/>
        <end position="1053"/>
    </location>
</feature>
<feature type="compositionally biased region" description="Polar residues" evidence="1">
    <location>
        <begin position="357"/>
        <end position="367"/>
    </location>
</feature>
<feature type="compositionally biased region" description="Basic and acidic residues" evidence="1">
    <location>
        <begin position="970"/>
        <end position="995"/>
    </location>
</feature>
<feature type="compositionally biased region" description="Polar residues" evidence="1">
    <location>
        <begin position="442"/>
        <end position="467"/>
    </location>
</feature>
<feature type="compositionally biased region" description="Low complexity" evidence="1">
    <location>
        <begin position="544"/>
        <end position="564"/>
    </location>
</feature>
<feature type="region of interest" description="Disordered" evidence="1">
    <location>
        <begin position="697"/>
        <end position="718"/>
    </location>
</feature>
<feature type="region of interest" description="Disordered" evidence="1">
    <location>
        <begin position="253"/>
        <end position="474"/>
    </location>
</feature>
<evidence type="ECO:0000313" key="3">
    <source>
        <dbReference type="Proteomes" id="UP000748025"/>
    </source>
</evidence>
<feature type="region of interest" description="Disordered" evidence="1">
    <location>
        <begin position="1"/>
        <end position="27"/>
    </location>
</feature>
<name>A0A9P7NBF3_9HYPO</name>